<dbReference type="RefSeq" id="WP_154779796.1">
    <property type="nucleotide sequence ID" value="NZ_WMBC01000002.1"/>
</dbReference>
<reference evidence="2 3" key="1">
    <citation type="submission" date="2019-11" db="EMBL/GenBank/DDBJ databases">
        <title>Draft genome sequence of Blautia luti DSM 14534T, isolated from human stool.</title>
        <authorList>
            <person name="Ortiz R."/>
            <person name="Melis-Arcos F."/>
            <person name="Covarrubias P."/>
            <person name="Cardenas J.P."/>
            <person name="Perez-Donoso J."/>
            <person name="Almonacid D."/>
        </authorList>
    </citation>
    <scope>NUCLEOTIDE SEQUENCE [LARGE SCALE GENOMIC DNA]</scope>
    <source>
        <strain evidence="2 3">DSM 14534</strain>
    </source>
</reference>
<dbReference type="PANTHER" id="PTHR40076">
    <property type="entry name" value="MEMBRANE PROTEIN-RELATED"/>
    <property type="match status" value="1"/>
</dbReference>
<dbReference type="Proteomes" id="UP000437824">
    <property type="component" value="Unassembled WGS sequence"/>
</dbReference>
<name>A0A844GIC4_9FIRM</name>
<evidence type="ECO:0000313" key="3">
    <source>
        <dbReference type="Proteomes" id="UP000437824"/>
    </source>
</evidence>
<proteinExistence type="predicted"/>
<dbReference type="EMBL" id="WMBC01000002">
    <property type="protein sequence ID" value="MTD60470.1"/>
    <property type="molecule type" value="Genomic_DNA"/>
</dbReference>
<keyword evidence="1" id="KW-1133">Transmembrane helix</keyword>
<evidence type="ECO:0000313" key="2">
    <source>
        <dbReference type="EMBL" id="MTD60470.1"/>
    </source>
</evidence>
<keyword evidence="1" id="KW-0472">Membrane</keyword>
<protein>
    <submittedName>
        <fullName evidence="2">DUF975 family protein</fullName>
    </submittedName>
</protein>
<feature type="transmembrane region" description="Helical" evidence="1">
    <location>
        <begin position="86"/>
        <end position="110"/>
    </location>
</feature>
<comment type="caution">
    <text evidence="2">The sequence shown here is derived from an EMBL/GenBank/DDBJ whole genome shotgun (WGS) entry which is preliminary data.</text>
</comment>
<dbReference type="AlphaFoldDB" id="A0A844GIC4"/>
<evidence type="ECO:0000256" key="1">
    <source>
        <dbReference type="SAM" id="Phobius"/>
    </source>
</evidence>
<dbReference type="Pfam" id="PF06161">
    <property type="entry name" value="DUF975"/>
    <property type="match status" value="1"/>
</dbReference>
<dbReference type="PANTHER" id="PTHR40076:SF1">
    <property type="entry name" value="MEMBRANE PROTEIN"/>
    <property type="match status" value="1"/>
</dbReference>
<accession>A0A844GIC4</accession>
<feature type="transmembrane region" description="Helical" evidence="1">
    <location>
        <begin position="216"/>
        <end position="235"/>
    </location>
</feature>
<dbReference type="InterPro" id="IPR010380">
    <property type="entry name" value="DUF975"/>
</dbReference>
<organism evidence="2 3">
    <name type="scientific">Blautia luti DSM 14534 = JCM 17040</name>
    <dbReference type="NCBI Taxonomy" id="649762"/>
    <lineage>
        <taxon>Bacteria</taxon>
        <taxon>Bacillati</taxon>
        <taxon>Bacillota</taxon>
        <taxon>Clostridia</taxon>
        <taxon>Lachnospirales</taxon>
        <taxon>Lachnospiraceae</taxon>
        <taxon>Blautia</taxon>
    </lineage>
</organism>
<keyword evidence="1" id="KW-0812">Transmembrane</keyword>
<sequence length="256" mass="28884">MWIRSDLKMKAKQAFKKNYWVAVVVSLILAVILASGGSSGNNDKDNLSISRYTQSVGEDGNVAVTGVTYALNVFEPLRVLTAPLRAMMGLVTVSMKVLLVVLLIILKILIFNGLEVGGRGFYIENTYSNPGIGRIFGAFRSGSVGNVVKVTFFRDLYLILWSLMLIVPGIVKSYEYRMIPYLLAEYPDMPQEEAFRRSREMMYGNKWKAFVLDLSFIPWLFLSEVTFGLVGIFYVRPYMDATNAELYETLSQMNVN</sequence>
<feature type="transmembrane region" description="Helical" evidence="1">
    <location>
        <begin position="156"/>
        <end position="174"/>
    </location>
</feature>
<gene>
    <name evidence="2" type="ORF">GKZ57_04140</name>
</gene>